<evidence type="ECO:0000313" key="7">
    <source>
        <dbReference type="EMBL" id="WFD35629.1"/>
    </source>
</evidence>
<feature type="transmembrane region" description="Helical" evidence="6">
    <location>
        <begin position="175"/>
        <end position="197"/>
    </location>
</feature>
<dbReference type="GO" id="GO:0016020">
    <property type="term" value="C:membrane"/>
    <property type="evidence" value="ECO:0007669"/>
    <property type="project" value="UniProtKB-SubCell"/>
</dbReference>
<dbReference type="AlphaFoldDB" id="A0AAF0EW25"/>
<feature type="region of interest" description="Disordered" evidence="5">
    <location>
        <begin position="223"/>
        <end position="249"/>
    </location>
</feature>
<feature type="compositionally biased region" description="Pro residues" evidence="5">
    <location>
        <begin position="1"/>
        <end position="13"/>
    </location>
</feature>
<feature type="region of interest" description="Disordered" evidence="5">
    <location>
        <begin position="1"/>
        <end position="91"/>
    </location>
</feature>
<dbReference type="Proteomes" id="UP001219933">
    <property type="component" value="Chromosome 3"/>
</dbReference>
<evidence type="ECO:0000256" key="5">
    <source>
        <dbReference type="SAM" id="MobiDB-lite"/>
    </source>
</evidence>
<gene>
    <name evidence="7" type="ORF">MCUN1_002487</name>
</gene>
<keyword evidence="3 6" id="KW-1133">Transmembrane helix</keyword>
<comment type="subcellular location">
    <subcellularLocation>
        <location evidence="1">Membrane</location>
        <topology evidence="1">Single-pass membrane protein</topology>
    </subcellularLocation>
</comment>
<dbReference type="Gene3D" id="1.20.5.510">
    <property type="entry name" value="Single helix bin"/>
    <property type="match status" value="1"/>
</dbReference>
<feature type="compositionally biased region" description="Low complexity" evidence="5">
    <location>
        <begin position="74"/>
        <end position="91"/>
    </location>
</feature>
<evidence type="ECO:0000256" key="6">
    <source>
        <dbReference type="SAM" id="Phobius"/>
    </source>
</evidence>
<dbReference type="InterPro" id="IPR051694">
    <property type="entry name" value="Immunoregulatory_rcpt-like"/>
</dbReference>
<name>A0AAF0EW25_9BASI</name>
<evidence type="ECO:0000256" key="3">
    <source>
        <dbReference type="ARBA" id="ARBA00022989"/>
    </source>
</evidence>
<dbReference type="PANTHER" id="PTHR15549">
    <property type="entry name" value="PAIRED IMMUNOGLOBULIN-LIKE TYPE 2 RECEPTOR"/>
    <property type="match status" value="1"/>
</dbReference>
<reference evidence="7" key="1">
    <citation type="submission" date="2023-03" db="EMBL/GenBank/DDBJ databases">
        <title>Mating type loci evolution in Malassezia.</title>
        <authorList>
            <person name="Coelho M.A."/>
        </authorList>
    </citation>
    <scope>NUCLEOTIDE SEQUENCE</scope>
    <source>
        <strain evidence="7">CBS 11721</strain>
    </source>
</reference>
<dbReference type="EMBL" id="CP119879">
    <property type="protein sequence ID" value="WFD35629.1"/>
    <property type="molecule type" value="Genomic_DNA"/>
</dbReference>
<evidence type="ECO:0000256" key="1">
    <source>
        <dbReference type="ARBA" id="ARBA00004167"/>
    </source>
</evidence>
<dbReference type="GO" id="GO:0071944">
    <property type="term" value="C:cell periphery"/>
    <property type="evidence" value="ECO:0007669"/>
    <property type="project" value="UniProtKB-ARBA"/>
</dbReference>
<evidence type="ECO:0000256" key="4">
    <source>
        <dbReference type="ARBA" id="ARBA00023136"/>
    </source>
</evidence>
<evidence type="ECO:0000313" key="8">
    <source>
        <dbReference type="Proteomes" id="UP001219933"/>
    </source>
</evidence>
<keyword evidence="4 6" id="KW-0472">Membrane</keyword>
<evidence type="ECO:0000256" key="2">
    <source>
        <dbReference type="ARBA" id="ARBA00022692"/>
    </source>
</evidence>
<keyword evidence="8" id="KW-1185">Reference proteome</keyword>
<keyword evidence="2 6" id="KW-0812">Transmembrane</keyword>
<protein>
    <submittedName>
        <fullName evidence="7">Uncharacterized protein</fullName>
    </submittedName>
</protein>
<proteinExistence type="predicted"/>
<feature type="compositionally biased region" description="Basic and acidic residues" evidence="5">
    <location>
        <begin position="223"/>
        <end position="233"/>
    </location>
</feature>
<sequence length="419" mass="43887">MTPAPASAPPPRRTTPLTSIVQQFGELLRDSAPPDTVSDGEDPLEGSLQHRPQRKSLDNYTEPSETRPSPPAEAAPSTNSAAAQAPAKKPPYVMRVQQRDANTQATRATQDVPYAQIGRRQDVTVVSTVYSTRSVSNSRVVTLSVSSTVATHGPPTAIPTNPVGEHHSGTNKGAVAGGVVGGVVGAALIAALAIFLWRRRKNARTTRKLDEVFAEAGVGGGGVDRRARQRNEGWDAQAESTSYPAGYPPIDQTDMTPMASFTSVPGTPSHWQSPVANQTHRYSSAEGLLGSPAFAPFAVNTNGSPMVATAGATPTIPSTPATYPVAAASMGIPDEPTTPIAPHRSPSLVTPAASVARTAHGEESMLSPSSELMWLPRGIAEEQSADGQATTDPDSAHNDQEIANRLWRSPGTLRVANAV</sequence>
<organism evidence="7 8">
    <name type="scientific">Malassezia cuniculi</name>
    <dbReference type="NCBI Taxonomy" id="948313"/>
    <lineage>
        <taxon>Eukaryota</taxon>
        <taxon>Fungi</taxon>
        <taxon>Dikarya</taxon>
        <taxon>Basidiomycota</taxon>
        <taxon>Ustilaginomycotina</taxon>
        <taxon>Malasseziomycetes</taxon>
        <taxon>Malasseziales</taxon>
        <taxon>Malasseziaceae</taxon>
        <taxon>Malassezia</taxon>
    </lineage>
</organism>
<accession>A0AAF0EW25</accession>